<evidence type="ECO:0000313" key="3">
    <source>
        <dbReference type="EMBL" id="KZC05238.1"/>
    </source>
</evidence>
<accession>A0A154P1Y6</accession>
<evidence type="ECO:0000256" key="1">
    <source>
        <dbReference type="SAM" id="MobiDB-lite"/>
    </source>
</evidence>
<dbReference type="OrthoDB" id="7699652at2759"/>
<keyword evidence="2" id="KW-0732">Signal</keyword>
<dbReference type="STRING" id="178035.A0A154P1Y6"/>
<protein>
    <submittedName>
        <fullName evidence="3">Uncharacterized protein</fullName>
    </submittedName>
</protein>
<feature type="region of interest" description="Disordered" evidence="1">
    <location>
        <begin position="262"/>
        <end position="287"/>
    </location>
</feature>
<feature type="signal peptide" evidence="2">
    <location>
        <begin position="1"/>
        <end position="23"/>
    </location>
</feature>
<dbReference type="Proteomes" id="UP000076502">
    <property type="component" value="Unassembled WGS sequence"/>
</dbReference>
<feature type="region of interest" description="Disordered" evidence="1">
    <location>
        <begin position="28"/>
        <end position="50"/>
    </location>
</feature>
<reference evidence="3 4" key="1">
    <citation type="submission" date="2015-07" db="EMBL/GenBank/DDBJ databases">
        <title>The genome of Dufourea novaeangliae.</title>
        <authorList>
            <person name="Pan H."/>
            <person name="Kapheim K."/>
        </authorList>
    </citation>
    <scope>NUCLEOTIDE SEQUENCE [LARGE SCALE GENOMIC DNA]</scope>
    <source>
        <strain evidence="3">0120121106</strain>
        <tissue evidence="3">Whole body</tissue>
    </source>
</reference>
<dbReference type="EMBL" id="KQ434786">
    <property type="protein sequence ID" value="KZC05238.1"/>
    <property type="molecule type" value="Genomic_DNA"/>
</dbReference>
<gene>
    <name evidence="3" type="ORF">WN55_08845</name>
</gene>
<organism evidence="3 4">
    <name type="scientific">Dufourea novaeangliae</name>
    <name type="common">Sweat bee</name>
    <dbReference type="NCBI Taxonomy" id="178035"/>
    <lineage>
        <taxon>Eukaryota</taxon>
        <taxon>Metazoa</taxon>
        <taxon>Ecdysozoa</taxon>
        <taxon>Arthropoda</taxon>
        <taxon>Hexapoda</taxon>
        <taxon>Insecta</taxon>
        <taxon>Pterygota</taxon>
        <taxon>Neoptera</taxon>
        <taxon>Endopterygota</taxon>
        <taxon>Hymenoptera</taxon>
        <taxon>Apocrita</taxon>
        <taxon>Aculeata</taxon>
        <taxon>Apoidea</taxon>
        <taxon>Anthophila</taxon>
        <taxon>Halictidae</taxon>
        <taxon>Rophitinae</taxon>
        <taxon>Dufourea</taxon>
    </lineage>
</organism>
<feature type="chain" id="PRO_5007599182" evidence="2">
    <location>
        <begin position="24"/>
        <end position="287"/>
    </location>
</feature>
<name>A0A154P1Y6_DUFNO</name>
<evidence type="ECO:0000313" key="4">
    <source>
        <dbReference type="Proteomes" id="UP000076502"/>
    </source>
</evidence>
<proteinExistence type="predicted"/>
<keyword evidence="4" id="KW-1185">Reference proteome</keyword>
<evidence type="ECO:0000256" key="2">
    <source>
        <dbReference type="SAM" id="SignalP"/>
    </source>
</evidence>
<dbReference type="AlphaFoldDB" id="A0A154P1Y6"/>
<sequence length="287" mass="30307">MTGETSWCFRTLSVFLFITALSALPTPESTTDVVSDAEDTTLSTELKPPPIPEKEDHQYVLFVINLYGLKNSSGETSDETFENEIISKVPELAGPLATVFLVIEVDDDDEETNVPVDLDEVADDFEHGEGFNVERINHDGETKLLRVKLDKSDADMVLPKSKMETMTKVRNRRSPCLKCKLKGYGHNGGYGGGGGGGFGGGYGGEGGPGGGYNGGCGSGNCGGGYPSGGYPSGGYYPNQGGGCGGGGCGGGGGYYSSDAEKIKDGQSKEERWTTDEGWREKQGLLTF</sequence>